<proteinExistence type="predicted"/>
<organism evidence="1 2">
    <name type="scientific">Marinomonas primoryensis</name>
    <dbReference type="NCBI Taxonomy" id="178399"/>
    <lineage>
        <taxon>Bacteria</taxon>
        <taxon>Pseudomonadati</taxon>
        <taxon>Pseudomonadota</taxon>
        <taxon>Gammaproteobacteria</taxon>
        <taxon>Oceanospirillales</taxon>
        <taxon>Oceanospirillaceae</taxon>
        <taxon>Marinomonas</taxon>
    </lineage>
</organism>
<reference evidence="1 2" key="1">
    <citation type="submission" date="2024-05" db="EMBL/GenBank/DDBJ databases">
        <authorList>
            <person name="Busch G.E."/>
            <person name="Sharma I."/>
        </authorList>
    </citation>
    <scope>NUCLEOTIDE SEQUENCE [LARGE SCALE GENOMIC DNA]</scope>
    <source>
        <strain evidence="1 2">23GB23</strain>
    </source>
</reference>
<dbReference type="EMBL" id="JBDYKN010000004">
    <property type="protein sequence ID" value="MEP7728930.1"/>
    <property type="molecule type" value="Genomic_DNA"/>
</dbReference>
<comment type="caution">
    <text evidence="1">The sequence shown here is derived from an EMBL/GenBank/DDBJ whole genome shotgun (WGS) entry which is preliminary data.</text>
</comment>
<dbReference type="RefSeq" id="WP_348576586.1">
    <property type="nucleotide sequence ID" value="NZ_JBDYKN010000004.1"/>
</dbReference>
<accession>A0ABV0KXP8</accession>
<gene>
    <name evidence="1" type="ORF">ABKW32_05690</name>
</gene>
<evidence type="ECO:0000313" key="1">
    <source>
        <dbReference type="EMBL" id="MEP7728930.1"/>
    </source>
</evidence>
<sequence length="108" mass="10940">MDQLPFISGGKVSLRVRMPSATSLGCPYLANKCIECNAGALALAFDEVVLAGLLGGGWVVVALAEFLVRCGADLYGVFFPCVVVCPAGFDAGDGAAAGSVELAVDELA</sequence>
<evidence type="ECO:0000313" key="2">
    <source>
        <dbReference type="Proteomes" id="UP001471651"/>
    </source>
</evidence>
<protein>
    <submittedName>
        <fullName evidence="1">Uncharacterized protein</fullName>
    </submittedName>
</protein>
<keyword evidence="2" id="KW-1185">Reference proteome</keyword>
<name>A0ABV0KXP8_9GAMM</name>
<dbReference type="Proteomes" id="UP001471651">
    <property type="component" value="Unassembled WGS sequence"/>
</dbReference>